<gene>
    <name evidence="1" type="ORF">BECKLPF1236B_GA0070989_13412</name>
</gene>
<evidence type="ECO:0000313" key="1">
    <source>
        <dbReference type="EMBL" id="VFK23126.1"/>
    </source>
</evidence>
<dbReference type="EMBL" id="CAADFK010000341">
    <property type="protein sequence ID" value="VFK23126.1"/>
    <property type="molecule type" value="Genomic_DNA"/>
</dbReference>
<proteinExistence type="predicted"/>
<reference evidence="1" key="1">
    <citation type="submission" date="2019-02" db="EMBL/GenBank/DDBJ databases">
        <authorList>
            <person name="Gruber-Vodicka R. H."/>
            <person name="Seah K. B. B."/>
        </authorList>
    </citation>
    <scope>NUCLEOTIDE SEQUENCE</scope>
    <source>
        <strain evidence="1">BECK_S313</strain>
    </source>
</reference>
<accession>A0A450X1F5</accession>
<sequence>MRIIAYLTFMILIFPGCVFRDKEDMKNIFPIEILFLKPGDLGESIDDLADRYVKVLIRENKMYQIELEEKHIEPEPKSGKYIPVYADYKKETIIVTDDEFSEIHNLSARLHELNTAFDHRYLSDSWRIRISLNGKTYWAYYRRMPEGPELPNAPLHAREKREALSLIEKLVDIVMGISPLKIELREWA</sequence>
<protein>
    <submittedName>
        <fullName evidence="1">Uncharacterized protein</fullName>
    </submittedName>
</protein>
<organism evidence="1">
    <name type="scientific">Candidatus Kentrum sp. LPFa</name>
    <dbReference type="NCBI Taxonomy" id="2126335"/>
    <lineage>
        <taxon>Bacteria</taxon>
        <taxon>Pseudomonadati</taxon>
        <taxon>Pseudomonadota</taxon>
        <taxon>Gammaproteobacteria</taxon>
        <taxon>Candidatus Kentrum</taxon>
    </lineage>
</organism>
<name>A0A450X1F5_9GAMM</name>
<dbReference type="AlphaFoldDB" id="A0A450X1F5"/>